<evidence type="ECO:0000259" key="5">
    <source>
        <dbReference type="Pfam" id="PF00728"/>
    </source>
</evidence>
<dbReference type="PANTHER" id="PTHR22600">
    <property type="entry name" value="BETA-HEXOSAMINIDASE"/>
    <property type="match status" value="1"/>
</dbReference>
<dbReference type="SUPFAM" id="SSF55545">
    <property type="entry name" value="beta-N-acetylhexosaminidase-like domain"/>
    <property type="match status" value="1"/>
</dbReference>
<dbReference type="SUPFAM" id="SSF51445">
    <property type="entry name" value="(Trans)glycosidases"/>
    <property type="match status" value="1"/>
</dbReference>
<feature type="domain" description="Glycoside hydrolase family 20 catalytic" evidence="5">
    <location>
        <begin position="124"/>
        <end position="195"/>
    </location>
</feature>
<keyword evidence="6" id="KW-1185">Reference proteome</keyword>
<proteinExistence type="inferred from homology"/>
<keyword evidence="4" id="KW-0378">Hydrolase</keyword>
<evidence type="ECO:0000256" key="4">
    <source>
        <dbReference type="ARBA" id="ARBA00022801"/>
    </source>
</evidence>
<protein>
    <recommendedName>
        <fullName evidence="3">beta-N-acetylhexosaminidase</fullName>
        <ecNumber evidence="3">3.2.1.52</ecNumber>
    </recommendedName>
</protein>
<dbReference type="RefSeq" id="XP_011027598.1">
    <property type="nucleotide sequence ID" value="XM_011029296.1"/>
</dbReference>
<dbReference type="InterPro" id="IPR025705">
    <property type="entry name" value="Beta_hexosaminidase_sua/sub"/>
</dbReference>
<dbReference type="Proteomes" id="UP000694918">
    <property type="component" value="Unplaced"/>
</dbReference>
<dbReference type="GO" id="GO:0004563">
    <property type="term" value="F:beta-N-acetylhexosaminidase activity"/>
    <property type="evidence" value="ECO:0007669"/>
    <property type="project" value="UniProtKB-EC"/>
</dbReference>
<sequence>MRLSLRKGRNDTSTDIHPAAAIPNSGEIITNASVCNLYVSVIFPNSGLFQLQLGLDESYLLLVEKRNGQSIIGEAFTQENTLYGALRGLEKFSQLCASDYETKTVQIYKAPWYNNVDKPRFACRGLLPTSRHYLPINVIKQINESMSYAKLNVLHWHIIDEQSFPLEVPSFPNLGKGSYTKWERYTVEDAYEIVKLLDLCIACEAMIMVAMLANGNRGIAKVPGAAGWVVGSVQRLLQKVSDASSAIRVFARDWRRSLHVGRELMLQLFTKQYGLEHQQVPEHVNLKPISSLGYLYIFNSDWFSSRYCPHCAWPFTGTARPFCNRLFRIVDGIDFCRIGLVLDTAEQNTSIMPDGDDRNMQTFLYEPS</sequence>
<dbReference type="GeneID" id="105127845"/>
<dbReference type="KEGG" id="peu:105127845"/>
<dbReference type="InterPro" id="IPR029018">
    <property type="entry name" value="Hex-like_dom2"/>
</dbReference>
<name>A0AAJ6UDN6_POPEU</name>
<dbReference type="PRINTS" id="PR00738">
    <property type="entry name" value="GLHYDRLASE20"/>
</dbReference>
<organism evidence="6 7">
    <name type="scientific">Populus euphratica</name>
    <name type="common">Euphrates poplar</name>
    <dbReference type="NCBI Taxonomy" id="75702"/>
    <lineage>
        <taxon>Eukaryota</taxon>
        <taxon>Viridiplantae</taxon>
        <taxon>Streptophyta</taxon>
        <taxon>Embryophyta</taxon>
        <taxon>Tracheophyta</taxon>
        <taxon>Spermatophyta</taxon>
        <taxon>Magnoliopsida</taxon>
        <taxon>eudicotyledons</taxon>
        <taxon>Gunneridae</taxon>
        <taxon>Pentapetalae</taxon>
        <taxon>rosids</taxon>
        <taxon>fabids</taxon>
        <taxon>Malpighiales</taxon>
        <taxon>Salicaceae</taxon>
        <taxon>Saliceae</taxon>
        <taxon>Populus</taxon>
    </lineage>
</organism>
<comment type="similarity">
    <text evidence="2">Belongs to the glycosyl hydrolase 20 family.</text>
</comment>
<evidence type="ECO:0000256" key="1">
    <source>
        <dbReference type="ARBA" id="ARBA00001231"/>
    </source>
</evidence>
<dbReference type="GO" id="GO:0005975">
    <property type="term" value="P:carbohydrate metabolic process"/>
    <property type="evidence" value="ECO:0007669"/>
    <property type="project" value="InterPro"/>
</dbReference>
<evidence type="ECO:0000256" key="3">
    <source>
        <dbReference type="ARBA" id="ARBA00012663"/>
    </source>
</evidence>
<dbReference type="EC" id="3.2.1.52" evidence="3"/>
<dbReference type="AlphaFoldDB" id="A0AAJ6UDN6"/>
<dbReference type="GO" id="GO:0030203">
    <property type="term" value="P:glycosaminoglycan metabolic process"/>
    <property type="evidence" value="ECO:0007669"/>
    <property type="project" value="TreeGrafter"/>
</dbReference>
<comment type="catalytic activity">
    <reaction evidence="1">
        <text>Hydrolysis of terminal non-reducing N-acetyl-D-hexosamine residues in N-acetyl-beta-D-hexosaminides.</text>
        <dbReference type="EC" id="3.2.1.52"/>
    </reaction>
</comment>
<dbReference type="Gene3D" id="3.20.20.80">
    <property type="entry name" value="Glycosidases"/>
    <property type="match status" value="1"/>
</dbReference>
<evidence type="ECO:0000313" key="7">
    <source>
        <dbReference type="RefSeq" id="XP_011027598.1"/>
    </source>
</evidence>
<gene>
    <name evidence="7" type="primary">LOC105127845</name>
</gene>
<dbReference type="PANTHER" id="PTHR22600:SF40">
    <property type="entry name" value="BETA-HEXOSAMINIDASE 1"/>
    <property type="match status" value="1"/>
</dbReference>
<dbReference type="InterPro" id="IPR017853">
    <property type="entry name" value="GH"/>
</dbReference>
<accession>A0AAJ6UDN6</accession>
<dbReference type="Pfam" id="PF00728">
    <property type="entry name" value="Glyco_hydro_20"/>
    <property type="match status" value="1"/>
</dbReference>
<dbReference type="Gene3D" id="3.30.379.10">
    <property type="entry name" value="Chitobiase/beta-hexosaminidase domain 2-like"/>
    <property type="match status" value="1"/>
</dbReference>
<dbReference type="GO" id="GO:0016020">
    <property type="term" value="C:membrane"/>
    <property type="evidence" value="ECO:0007669"/>
    <property type="project" value="TreeGrafter"/>
</dbReference>
<evidence type="ECO:0000313" key="6">
    <source>
        <dbReference type="Proteomes" id="UP000694918"/>
    </source>
</evidence>
<reference evidence="7" key="1">
    <citation type="submission" date="2025-08" db="UniProtKB">
        <authorList>
            <consortium name="RefSeq"/>
        </authorList>
    </citation>
    <scope>IDENTIFICATION</scope>
</reference>
<dbReference type="InterPro" id="IPR015883">
    <property type="entry name" value="Glyco_hydro_20_cat"/>
</dbReference>
<evidence type="ECO:0000256" key="2">
    <source>
        <dbReference type="ARBA" id="ARBA00006285"/>
    </source>
</evidence>